<dbReference type="EMBL" id="BPQB01000060">
    <property type="protein sequence ID" value="GJE96485.1"/>
    <property type="molecule type" value="Genomic_DNA"/>
</dbReference>
<dbReference type="Proteomes" id="UP000703269">
    <property type="component" value="Unassembled WGS sequence"/>
</dbReference>
<dbReference type="AlphaFoldDB" id="A0A9P3GJU1"/>
<keyword evidence="2" id="KW-1185">Reference proteome</keyword>
<organism evidence="1 2">
    <name type="scientific">Phanerochaete sordida</name>
    <dbReference type="NCBI Taxonomy" id="48140"/>
    <lineage>
        <taxon>Eukaryota</taxon>
        <taxon>Fungi</taxon>
        <taxon>Dikarya</taxon>
        <taxon>Basidiomycota</taxon>
        <taxon>Agaricomycotina</taxon>
        <taxon>Agaricomycetes</taxon>
        <taxon>Polyporales</taxon>
        <taxon>Phanerochaetaceae</taxon>
        <taxon>Phanerochaete</taxon>
    </lineage>
</organism>
<reference evidence="1 2" key="1">
    <citation type="submission" date="2021-08" db="EMBL/GenBank/DDBJ databases">
        <title>Draft Genome Sequence of Phanerochaete sordida strain YK-624.</title>
        <authorList>
            <person name="Mori T."/>
            <person name="Dohra H."/>
            <person name="Suzuki T."/>
            <person name="Kawagishi H."/>
            <person name="Hirai H."/>
        </authorList>
    </citation>
    <scope>NUCLEOTIDE SEQUENCE [LARGE SCALE GENOMIC DNA]</scope>
    <source>
        <strain evidence="1 2">YK-624</strain>
    </source>
</reference>
<protein>
    <submittedName>
        <fullName evidence="1">Uncharacterized protein</fullName>
    </submittedName>
</protein>
<evidence type="ECO:0000313" key="2">
    <source>
        <dbReference type="Proteomes" id="UP000703269"/>
    </source>
</evidence>
<proteinExistence type="predicted"/>
<gene>
    <name evidence="1" type="ORF">PsYK624_126820</name>
</gene>
<comment type="caution">
    <text evidence="1">The sequence shown here is derived from an EMBL/GenBank/DDBJ whole genome shotgun (WGS) entry which is preliminary data.</text>
</comment>
<evidence type="ECO:0000313" key="1">
    <source>
        <dbReference type="EMBL" id="GJE96485.1"/>
    </source>
</evidence>
<name>A0A9P3GJU1_9APHY</name>
<sequence>MSTELPFCSNRANRVPPAVDSVFVVIEKPVLAGTEKANAGRLLRSITCRMSIGHWTRCRSRIAYDSLDMPP</sequence>
<accession>A0A9P3GJU1</accession>